<proteinExistence type="predicted"/>
<keyword evidence="3" id="KW-1185">Reference proteome</keyword>
<organism evidence="2 3">
    <name type="scientific">Elysia chlorotica</name>
    <name type="common">Eastern emerald elysia</name>
    <name type="synonym">Sea slug</name>
    <dbReference type="NCBI Taxonomy" id="188477"/>
    <lineage>
        <taxon>Eukaryota</taxon>
        <taxon>Metazoa</taxon>
        <taxon>Spiralia</taxon>
        <taxon>Lophotrochozoa</taxon>
        <taxon>Mollusca</taxon>
        <taxon>Gastropoda</taxon>
        <taxon>Heterobranchia</taxon>
        <taxon>Euthyneura</taxon>
        <taxon>Panpulmonata</taxon>
        <taxon>Sacoglossa</taxon>
        <taxon>Placobranchoidea</taxon>
        <taxon>Plakobranchidae</taxon>
        <taxon>Elysia</taxon>
    </lineage>
</organism>
<sequence>MRKLVQRWRLCIERDEPCTEAWWEMSGLRRTRPDEQDASLKKLQEISITRHEVESAIKSPRSLSPKSPKKCDLPSSTGLNLSAQQNTSAFQHKQEQHFFPPVLMVSDLPSSPAVHQFEKSLNIDASCLGGQITPASQERLTLSPNTKLKSGSMIHGLPIIKKHTASLSGNSGLLGAATSLPPKNRSVSETGSDRGGRGAQHGKPMSSPSSPSLMLKHFKLFSASGFDPAKRRGSEPILESQGGTEVKKAQLGVTDRRWEKLRSILVAMKDEPVDVETMPGTLPANHLKNLQDKINMQDELACLGREIADLNVILRQKESDLLQLELERNAAMSYIRQMKFPTPDNVENDVDITQYYIDEGIQGLKEEKITKVGNAMTFIILK</sequence>
<evidence type="ECO:0000256" key="1">
    <source>
        <dbReference type="SAM" id="MobiDB-lite"/>
    </source>
</evidence>
<evidence type="ECO:0000313" key="2">
    <source>
        <dbReference type="EMBL" id="RUS78306.1"/>
    </source>
</evidence>
<dbReference type="EMBL" id="RQTK01000519">
    <property type="protein sequence ID" value="RUS78306.1"/>
    <property type="molecule type" value="Genomic_DNA"/>
</dbReference>
<protein>
    <submittedName>
        <fullName evidence="2">Uncharacterized protein</fullName>
    </submittedName>
</protein>
<dbReference type="OrthoDB" id="6160214at2759"/>
<comment type="caution">
    <text evidence="2">The sequence shown here is derived from an EMBL/GenBank/DDBJ whole genome shotgun (WGS) entry which is preliminary data.</text>
</comment>
<feature type="region of interest" description="Disordered" evidence="1">
    <location>
        <begin position="173"/>
        <end position="211"/>
    </location>
</feature>
<name>A0A3S1BDL0_ELYCH</name>
<reference evidence="2 3" key="1">
    <citation type="submission" date="2019-01" db="EMBL/GenBank/DDBJ databases">
        <title>A draft genome assembly of the solar-powered sea slug Elysia chlorotica.</title>
        <authorList>
            <person name="Cai H."/>
            <person name="Li Q."/>
            <person name="Fang X."/>
            <person name="Li J."/>
            <person name="Curtis N.E."/>
            <person name="Altenburger A."/>
            <person name="Shibata T."/>
            <person name="Feng M."/>
            <person name="Maeda T."/>
            <person name="Schwartz J.A."/>
            <person name="Shigenobu S."/>
            <person name="Lundholm N."/>
            <person name="Nishiyama T."/>
            <person name="Yang H."/>
            <person name="Hasebe M."/>
            <person name="Li S."/>
            <person name="Pierce S.K."/>
            <person name="Wang J."/>
        </authorList>
    </citation>
    <scope>NUCLEOTIDE SEQUENCE [LARGE SCALE GENOMIC DNA]</scope>
    <source>
        <strain evidence="2">EC2010</strain>
        <tissue evidence="2">Whole organism of an adult</tissue>
    </source>
</reference>
<dbReference type="AlphaFoldDB" id="A0A3S1BDL0"/>
<feature type="region of interest" description="Disordered" evidence="1">
    <location>
        <begin position="54"/>
        <end position="76"/>
    </location>
</feature>
<gene>
    <name evidence="2" type="ORF">EGW08_013941</name>
</gene>
<accession>A0A3S1BDL0</accession>
<dbReference type="Proteomes" id="UP000271974">
    <property type="component" value="Unassembled WGS sequence"/>
</dbReference>
<evidence type="ECO:0000313" key="3">
    <source>
        <dbReference type="Proteomes" id="UP000271974"/>
    </source>
</evidence>